<reference evidence="2 3" key="1">
    <citation type="submission" date="2017-06" db="EMBL/GenBank/DDBJ databases">
        <title>Complete Genome Sequence of the Soil Carbazole-Degrading Bacterium Nocardioides aromaticivorans IC177.</title>
        <authorList>
            <person name="Vejarano F."/>
            <person name="Suzuki-Minakuchi C."/>
            <person name="Ohtsubo Y."/>
            <person name="Tsuda M."/>
            <person name="Okada K."/>
            <person name="Nojiri H."/>
        </authorList>
    </citation>
    <scope>NUCLEOTIDE SEQUENCE [LARGE SCALE GENOMIC DNA]</scope>
    <source>
        <strain evidence="2 3">IC177</strain>
    </source>
</reference>
<accession>A0ABX7PIL3</accession>
<protein>
    <submittedName>
        <fullName evidence="2">GNAT family N-acetyltransferase</fullName>
    </submittedName>
</protein>
<dbReference type="Proteomes" id="UP000662818">
    <property type="component" value="Chromosome"/>
</dbReference>
<evidence type="ECO:0000313" key="3">
    <source>
        <dbReference type="Proteomes" id="UP000662818"/>
    </source>
</evidence>
<sequence length="297" mass="31938">MGTGYDVWFTDDAADFLDRAGRVLTADPVTGTVVGSMAHRIALHGMPDGLPDGWFAVVTGPDGDIAGIAMRTAPYDPWPPYLLAMPDEAADALARAVLARGQSVAGANGLRPATDRFATTVAALTGRRAEVHLHHRLFELGTLVDPRPVPGRLRAVRVDEAETALAWIHQFFRDADEQAGREIGHLSEASGFGIGDVHRKIGEGVLWFWTDGEDRPVHLTGVNPPAYGVTRIGPVYTPKEERGRGWAAAAVAEVSRLLRSRGERAILFTDQANPTSNALYQALGYEPVVDTAQFGIA</sequence>
<name>A0ABX7PIL3_9ACTN</name>
<dbReference type="SUPFAM" id="SSF55729">
    <property type="entry name" value="Acyl-CoA N-acyltransferases (Nat)"/>
    <property type="match status" value="1"/>
</dbReference>
<dbReference type="PROSITE" id="PS51186">
    <property type="entry name" value="GNAT"/>
    <property type="match status" value="1"/>
</dbReference>
<organism evidence="2 3">
    <name type="scientific">Nocardioides aromaticivorans</name>
    <dbReference type="NCBI Taxonomy" id="200618"/>
    <lineage>
        <taxon>Bacteria</taxon>
        <taxon>Bacillati</taxon>
        <taxon>Actinomycetota</taxon>
        <taxon>Actinomycetes</taxon>
        <taxon>Propionibacteriales</taxon>
        <taxon>Nocardioidaceae</taxon>
        <taxon>Nocardioides</taxon>
    </lineage>
</organism>
<dbReference type="InterPro" id="IPR016181">
    <property type="entry name" value="Acyl_CoA_acyltransferase"/>
</dbReference>
<feature type="domain" description="N-acetyltransferase" evidence="1">
    <location>
        <begin position="151"/>
        <end position="297"/>
    </location>
</feature>
<gene>
    <name evidence="2" type="ORF">CFH99_08180</name>
</gene>
<dbReference type="InterPro" id="IPR013653">
    <property type="entry name" value="GCN5-like_dom"/>
</dbReference>
<dbReference type="InterPro" id="IPR000182">
    <property type="entry name" value="GNAT_dom"/>
</dbReference>
<evidence type="ECO:0000313" key="2">
    <source>
        <dbReference type="EMBL" id="QSR25597.1"/>
    </source>
</evidence>
<dbReference type="Pfam" id="PF08445">
    <property type="entry name" value="FR47"/>
    <property type="match status" value="1"/>
</dbReference>
<proteinExistence type="predicted"/>
<dbReference type="RefSeq" id="WP_207009855.1">
    <property type="nucleotide sequence ID" value="NZ_CP022295.1"/>
</dbReference>
<dbReference type="EMBL" id="CP022295">
    <property type="protein sequence ID" value="QSR25597.1"/>
    <property type="molecule type" value="Genomic_DNA"/>
</dbReference>
<keyword evidence="3" id="KW-1185">Reference proteome</keyword>
<dbReference type="Gene3D" id="3.40.630.30">
    <property type="match status" value="1"/>
</dbReference>
<evidence type="ECO:0000259" key="1">
    <source>
        <dbReference type="PROSITE" id="PS51186"/>
    </source>
</evidence>